<name>F8K051_STREN</name>
<organism evidence="2 3">
    <name type="scientific">Streptantibioticus cattleyicolor (strain ATCC 35852 / DSM 46488 / JCM 4925 / NBRC 14057 / NRRL 8057)</name>
    <name type="common">Streptomyces cattleya</name>
    <dbReference type="NCBI Taxonomy" id="1003195"/>
    <lineage>
        <taxon>Bacteria</taxon>
        <taxon>Bacillati</taxon>
        <taxon>Actinomycetota</taxon>
        <taxon>Actinomycetes</taxon>
        <taxon>Kitasatosporales</taxon>
        <taxon>Streptomycetaceae</taxon>
        <taxon>Streptantibioticus</taxon>
    </lineage>
</organism>
<dbReference type="KEGG" id="scy:SCATT_24580"/>
<dbReference type="AlphaFoldDB" id="F8K051"/>
<dbReference type="STRING" id="1003195.SCATT_24580"/>
<evidence type="ECO:0000313" key="3">
    <source>
        <dbReference type="Proteomes" id="UP000007842"/>
    </source>
</evidence>
<dbReference type="PATRIC" id="fig|1003195.11.peg.3977"/>
<sequence>MAIERATAAERLKERIYATLTMLAVVIGLAESTPPGTHSDAAWTIGGTAVGVWLATLVADQQSHRVVHHRLARGEELRRMLYTSAPLLLSGVGPLLFTALSALGAIRLRPALFTAVVVDLAELFGWGVISGVRMGGTAAAAVVAGLADVVVGAGIVAVKVWTTH</sequence>
<keyword evidence="1" id="KW-0812">Transmembrane</keyword>
<dbReference type="HOGENOM" id="CLU_1561973_0_0_11"/>
<dbReference type="Proteomes" id="UP000007842">
    <property type="component" value="Chromosome"/>
</dbReference>
<keyword evidence="3" id="KW-1185">Reference proteome</keyword>
<dbReference type="KEGG" id="sct:SCAT_2474"/>
<feature type="transmembrane region" description="Helical" evidence="1">
    <location>
        <begin position="112"/>
        <end position="132"/>
    </location>
</feature>
<feature type="transmembrane region" description="Helical" evidence="1">
    <location>
        <begin position="80"/>
        <end position="106"/>
    </location>
</feature>
<accession>G8WU07</accession>
<keyword evidence="1" id="KW-1133">Transmembrane helix</keyword>
<dbReference type="RefSeq" id="WP_014143219.1">
    <property type="nucleotide sequence ID" value="NC_016111.1"/>
</dbReference>
<keyword evidence="1" id="KW-0472">Membrane</keyword>
<accession>F8K051</accession>
<gene>
    <name evidence="2" type="ordered locus">SCATT_24580</name>
</gene>
<feature type="transmembrane region" description="Helical" evidence="1">
    <location>
        <begin position="139"/>
        <end position="161"/>
    </location>
</feature>
<feature type="transmembrane region" description="Helical" evidence="1">
    <location>
        <begin position="12"/>
        <end position="30"/>
    </location>
</feature>
<protein>
    <submittedName>
        <fullName evidence="2">Uncharacterized protein</fullName>
    </submittedName>
</protein>
<reference evidence="3" key="1">
    <citation type="submission" date="2011-12" db="EMBL/GenBank/DDBJ databases">
        <title>Complete genome sequence of Streptomyces cattleya strain DSM 46488.</title>
        <authorList>
            <person name="Ou H.-Y."/>
            <person name="Li P."/>
            <person name="Zhao C."/>
            <person name="O'Hagan D."/>
            <person name="Deng Z."/>
        </authorList>
    </citation>
    <scope>NUCLEOTIDE SEQUENCE [LARGE SCALE GENOMIC DNA]</scope>
    <source>
        <strain evidence="3">ATCC 35852 / DSM 46488 / JCM 4925 / NBRC 14057 / NRRL 8057</strain>
    </source>
</reference>
<dbReference type="EMBL" id="CP003219">
    <property type="protein sequence ID" value="AEW94829.1"/>
    <property type="molecule type" value="Genomic_DNA"/>
</dbReference>
<evidence type="ECO:0000256" key="1">
    <source>
        <dbReference type="SAM" id="Phobius"/>
    </source>
</evidence>
<dbReference type="OrthoDB" id="4259386at2"/>
<evidence type="ECO:0000313" key="2">
    <source>
        <dbReference type="EMBL" id="AEW94829.1"/>
    </source>
</evidence>
<proteinExistence type="predicted"/>
<feature type="transmembrane region" description="Helical" evidence="1">
    <location>
        <begin position="42"/>
        <end position="59"/>
    </location>
</feature>
<dbReference type="eggNOG" id="ENOG5033I0P">
    <property type="taxonomic scope" value="Bacteria"/>
</dbReference>